<sequence length="298" mass="34941">MEEIRRAALEQEQLFRVLQISEKLELINTPFLDQEHLDYLGVAVRQPLDVDDDGTRDFDPRFFESWLPDELVAEVACDELWMDRLGPDMSPAEWRFEDYKFRWFQHCLEQLYEMDNEIWDPWFTDALEIRQCTGLALPFRQRLMPEEYYLPVAAFFPVDKTKPHVACVMADSNVAPGDQVLYSEVHSAVRLVRFRLEQGQHTGHHTKPGMLYTLHRDLFARITQVHFDGKSSKLVLRRSRRLDLRGPEPPKDAYLLVRWVANRPVGQTEYVDEPEPDEWTTTKDSSNTAPRILLGYAS</sequence>
<dbReference type="Proteomes" id="UP000007322">
    <property type="component" value="Chromosome 5"/>
</dbReference>
<accession>G2QJW3</accession>
<dbReference type="RefSeq" id="XP_003665114.1">
    <property type="nucleotide sequence ID" value="XM_003665066.1"/>
</dbReference>
<dbReference type="VEuPathDB" id="FungiDB:MYCTH_2119965"/>
<reference evidence="2 3" key="1">
    <citation type="journal article" date="2011" name="Nat. Biotechnol.">
        <title>Comparative genomic analysis of the thermophilic biomass-degrading fungi Myceliophthora thermophila and Thielavia terrestris.</title>
        <authorList>
            <person name="Berka R.M."/>
            <person name="Grigoriev I.V."/>
            <person name="Otillar R."/>
            <person name="Salamov A."/>
            <person name="Grimwood J."/>
            <person name="Reid I."/>
            <person name="Ishmael N."/>
            <person name="John T."/>
            <person name="Darmond C."/>
            <person name="Moisan M.-C."/>
            <person name="Henrissat B."/>
            <person name="Coutinho P.M."/>
            <person name="Lombard V."/>
            <person name="Natvig D.O."/>
            <person name="Lindquist E."/>
            <person name="Schmutz J."/>
            <person name="Lucas S."/>
            <person name="Harris P."/>
            <person name="Powlowski J."/>
            <person name="Bellemare A."/>
            <person name="Taylor D."/>
            <person name="Butler G."/>
            <person name="de Vries R.P."/>
            <person name="Allijn I.E."/>
            <person name="van den Brink J."/>
            <person name="Ushinsky S."/>
            <person name="Storms R."/>
            <person name="Powell A.J."/>
            <person name="Paulsen I.T."/>
            <person name="Elbourne L.D.H."/>
            <person name="Baker S.E."/>
            <person name="Magnuson J."/>
            <person name="LaBoissiere S."/>
            <person name="Clutterbuck A.J."/>
            <person name="Martinez D."/>
            <person name="Wogulis M."/>
            <person name="de Leon A.L."/>
            <person name="Rey M.W."/>
            <person name="Tsang A."/>
        </authorList>
    </citation>
    <scope>NUCLEOTIDE SEQUENCE [LARGE SCALE GENOMIC DNA]</scope>
    <source>
        <strain evidence="3">ATCC 42464 / BCRC 31852 / DSM 1799</strain>
    </source>
</reference>
<evidence type="ECO:0000256" key="1">
    <source>
        <dbReference type="SAM" id="MobiDB-lite"/>
    </source>
</evidence>
<evidence type="ECO:0000313" key="3">
    <source>
        <dbReference type="Proteomes" id="UP000007322"/>
    </source>
</evidence>
<dbReference type="eggNOG" id="ENOG502SYJR">
    <property type="taxonomic scope" value="Eukaryota"/>
</dbReference>
<gene>
    <name evidence="2" type="ORF">MYCTH_2119965</name>
</gene>
<evidence type="ECO:0000313" key="2">
    <source>
        <dbReference type="EMBL" id="AEO59869.1"/>
    </source>
</evidence>
<keyword evidence="3" id="KW-1185">Reference proteome</keyword>
<dbReference type="HOGENOM" id="CLU_799299_0_0_1"/>
<protein>
    <submittedName>
        <fullName evidence="2">Uncharacterized protein</fullName>
    </submittedName>
</protein>
<dbReference type="EMBL" id="CP003006">
    <property type="protein sequence ID" value="AEO59869.1"/>
    <property type="molecule type" value="Genomic_DNA"/>
</dbReference>
<dbReference type="AlphaFoldDB" id="G2QJW3"/>
<dbReference type="OMA" id="HEYCGMW"/>
<feature type="region of interest" description="Disordered" evidence="1">
    <location>
        <begin position="269"/>
        <end position="289"/>
    </location>
</feature>
<proteinExistence type="predicted"/>
<dbReference type="OrthoDB" id="4177740at2759"/>
<dbReference type="KEGG" id="mtm:MYCTH_2119965"/>
<dbReference type="InParanoid" id="G2QJW3"/>
<organism evidence="2 3">
    <name type="scientific">Thermothelomyces thermophilus (strain ATCC 42464 / BCRC 31852 / DSM 1799)</name>
    <name type="common">Sporotrichum thermophile</name>
    <dbReference type="NCBI Taxonomy" id="573729"/>
    <lineage>
        <taxon>Eukaryota</taxon>
        <taxon>Fungi</taxon>
        <taxon>Dikarya</taxon>
        <taxon>Ascomycota</taxon>
        <taxon>Pezizomycotina</taxon>
        <taxon>Sordariomycetes</taxon>
        <taxon>Sordariomycetidae</taxon>
        <taxon>Sordariales</taxon>
        <taxon>Chaetomiaceae</taxon>
        <taxon>Thermothelomyces</taxon>
    </lineage>
</organism>
<name>G2QJW3_THET4</name>
<dbReference type="GeneID" id="11507220"/>